<feature type="coiled-coil region" evidence="6">
    <location>
        <begin position="541"/>
        <end position="591"/>
    </location>
</feature>
<evidence type="ECO:0000313" key="9">
    <source>
        <dbReference type="Proteomes" id="UP001409585"/>
    </source>
</evidence>
<feature type="domain" description="ABC transporter" evidence="7">
    <location>
        <begin position="5"/>
        <end position="248"/>
    </location>
</feature>
<dbReference type="PROSITE" id="PS50893">
    <property type="entry name" value="ABC_TRANSPORTER_2"/>
    <property type="match status" value="2"/>
</dbReference>
<evidence type="ECO:0000256" key="1">
    <source>
        <dbReference type="ARBA" id="ARBA00022737"/>
    </source>
</evidence>
<dbReference type="FunFam" id="3.40.50.300:FF:000011">
    <property type="entry name" value="Putative ABC transporter ATP-binding component"/>
    <property type="match status" value="1"/>
</dbReference>
<dbReference type="FunFam" id="3.40.50.300:FF:002053">
    <property type="entry name" value="ABC transporter ATP-binding protein"/>
    <property type="match status" value="1"/>
</dbReference>
<comment type="caution">
    <text evidence="8">The sequence shown here is derived from an EMBL/GenBank/DDBJ whole genome shotgun (WGS) entry which is preliminary data.</text>
</comment>
<dbReference type="Gene3D" id="1.10.287.380">
    <property type="entry name" value="Valyl-tRNA synthetase, C-terminal domain"/>
    <property type="match status" value="1"/>
</dbReference>
<dbReference type="AlphaFoldDB" id="A0AAV3U6S8"/>
<keyword evidence="3 8" id="KW-0067">ATP-binding</keyword>
<keyword evidence="1" id="KW-0677">Repeat</keyword>
<protein>
    <recommendedName>
        <fullName evidence="5">Probable ATP-binding protein YheS</fullName>
    </recommendedName>
</protein>
<dbReference type="InterPro" id="IPR032524">
    <property type="entry name" value="ABC_tran_C"/>
</dbReference>
<dbReference type="SUPFAM" id="SSF52540">
    <property type="entry name" value="P-loop containing nucleoside triphosphate hydrolases"/>
    <property type="match status" value="2"/>
</dbReference>
<name>A0AAV3U6S8_9ALTE</name>
<dbReference type="PANTHER" id="PTHR19211">
    <property type="entry name" value="ATP-BINDING TRANSPORT PROTEIN-RELATED"/>
    <property type="match status" value="1"/>
</dbReference>
<dbReference type="InterPro" id="IPR017871">
    <property type="entry name" value="ABC_transporter-like_CS"/>
</dbReference>
<comment type="similarity">
    <text evidence="4">Belongs to the ABC transporter superfamily. ABCF family. YheS subfamily.</text>
</comment>
<dbReference type="EMBL" id="BAABLX010000028">
    <property type="protein sequence ID" value="GAA4949972.1"/>
    <property type="molecule type" value="Genomic_DNA"/>
</dbReference>
<dbReference type="GO" id="GO:0016887">
    <property type="term" value="F:ATP hydrolysis activity"/>
    <property type="evidence" value="ECO:0007669"/>
    <property type="project" value="InterPro"/>
</dbReference>
<dbReference type="PROSITE" id="PS00211">
    <property type="entry name" value="ABC_TRANSPORTER_1"/>
    <property type="match status" value="1"/>
</dbReference>
<keyword evidence="9" id="KW-1185">Reference proteome</keyword>
<dbReference type="GO" id="GO:0003677">
    <property type="term" value="F:DNA binding"/>
    <property type="evidence" value="ECO:0007669"/>
    <property type="project" value="InterPro"/>
</dbReference>
<dbReference type="InterPro" id="IPR050611">
    <property type="entry name" value="ABCF"/>
</dbReference>
<evidence type="ECO:0000259" key="7">
    <source>
        <dbReference type="PROSITE" id="PS50893"/>
    </source>
</evidence>
<feature type="coiled-coil region" evidence="6">
    <location>
        <begin position="237"/>
        <end position="288"/>
    </location>
</feature>
<evidence type="ECO:0000256" key="2">
    <source>
        <dbReference type="ARBA" id="ARBA00022741"/>
    </source>
</evidence>
<evidence type="ECO:0000256" key="4">
    <source>
        <dbReference type="ARBA" id="ARBA00061571"/>
    </source>
</evidence>
<dbReference type="Proteomes" id="UP001409585">
    <property type="component" value="Unassembled WGS sequence"/>
</dbReference>
<keyword evidence="6" id="KW-0175">Coiled coil</keyword>
<gene>
    <name evidence="8" type="ORF">GCM10025791_32820</name>
</gene>
<proteinExistence type="inferred from homology"/>
<keyword evidence="2" id="KW-0547">Nucleotide-binding</keyword>
<dbReference type="InterPro" id="IPR032781">
    <property type="entry name" value="ABC_tran_Xtn"/>
</dbReference>
<dbReference type="InterPro" id="IPR027417">
    <property type="entry name" value="P-loop_NTPase"/>
</dbReference>
<evidence type="ECO:0000256" key="5">
    <source>
        <dbReference type="ARBA" id="ARBA00069073"/>
    </source>
</evidence>
<feature type="domain" description="ABC transporter" evidence="7">
    <location>
        <begin position="312"/>
        <end position="529"/>
    </location>
</feature>
<evidence type="ECO:0000313" key="8">
    <source>
        <dbReference type="EMBL" id="GAA4949972.1"/>
    </source>
</evidence>
<dbReference type="Pfam" id="PF12848">
    <property type="entry name" value="ABC_tran_Xtn"/>
    <property type="match status" value="1"/>
</dbReference>
<dbReference type="InterPro" id="IPR037118">
    <property type="entry name" value="Val-tRNA_synth_C_sf"/>
</dbReference>
<reference evidence="9" key="1">
    <citation type="journal article" date="2019" name="Int. J. Syst. Evol. Microbiol.">
        <title>The Global Catalogue of Microorganisms (GCM) 10K type strain sequencing project: providing services to taxonomists for standard genome sequencing and annotation.</title>
        <authorList>
            <consortium name="The Broad Institute Genomics Platform"/>
            <consortium name="The Broad Institute Genome Sequencing Center for Infectious Disease"/>
            <person name="Wu L."/>
            <person name="Ma J."/>
        </authorList>
    </citation>
    <scope>NUCLEOTIDE SEQUENCE [LARGE SCALE GENOMIC DNA]</scope>
    <source>
        <strain evidence="9">JCM 19134</strain>
    </source>
</reference>
<dbReference type="PANTHER" id="PTHR19211:SF14">
    <property type="entry name" value="ATP-BINDING CASSETTE SUB-FAMILY F MEMBER 1"/>
    <property type="match status" value="1"/>
</dbReference>
<dbReference type="Pfam" id="PF00005">
    <property type="entry name" value="ABC_tran"/>
    <property type="match status" value="2"/>
</dbReference>
<dbReference type="InterPro" id="IPR003593">
    <property type="entry name" value="AAA+_ATPase"/>
</dbReference>
<sequence>MPAMINLSNIRVQRGTKVLLEDASLRIHAGHKVGVIGSNGAGKSTLFQLLLGNLAIDSGDMHLPNHWRIAHLAQESEHSSRSALDFVLDGDRQLRELQTKIANDDGSDGEQLSHWYAQLEDIDGFSAESRAAQLLTGLGFADDDHHKPVQDFSGGWRIRLNLAQALMSPSELLLLDEPTNHLDLDTTLWLEQWLQAYRGTLLIISHDRDFLDSVITEVASFEHQQLFLYNGNYTSFEKQKAERLAQQQQAYEKQQQRRSEIEDFVRRFRAKATKAKQAQSRLKELERMATIAPAHIDSPFNFRIPCYEKVSAPLLNLSQADIGYDDNATLKNVNLLISAEHRIGLLGANGTGKSTLIKALTGDLPLIGGSRVCGEHLRIGYYHQHQMEALDLDASCALHLQRLSPTAREQDIRNFLGSFGFLGERALETIRHFSGGEKARLALAMIAWQKPNLLLMDEPTNHLDLEVRHALTVALQEFQGAVLLISHDRHLLRNTVDQFLLVDDGKVSVFDGNLEDYQRWLSKRDNRSAANGQPSSAPQAAAAVEKKVDKKEARQQAAQRREQLKPLTQALKKLEREIDSLNASLSQLEQQLADPELYTSSAKAEQLQALLKDQGEKKSRLAECEEQWLETSEALEGFAD</sequence>
<organism evidence="8 9">
    <name type="scientific">Halioxenophilus aromaticivorans</name>
    <dbReference type="NCBI Taxonomy" id="1306992"/>
    <lineage>
        <taxon>Bacteria</taxon>
        <taxon>Pseudomonadati</taxon>
        <taxon>Pseudomonadota</taxon>
        <taxon>Gammaproteobacteria</taxon>
        <taxon>Alteromonadales</taxon>
        <taxon>Alteromonadaceae</taxon>
        <taxon>Halioxenophilus</taxon>
    </lineage>
</organism>
<evidence type="ECO:0000256" key="3">
    <source>
        <dbReference type="ARBA" id="ARBA00022840"/>
    </source>
</evidence>
<evidence type="ECO:0000256" key="6">
    <source>
        <dbReference type="SAM" id="Coils"/>
    </source>
</evidence>
<dbReference type="GO" id="GO:0005524">
    <property type="term" value="F:ATP binding"/>
    <property type="evidence" value="ECO:0007669"/>
    <property type="project" value="UniProtKB-KW"/>
</dbReference>
<accession>A0AAV3U6S8</accession>
<dbReference type="SMART" id="SM00382">
    <property type="entry name" value="AAA"/>
    <property type="match status" value="2"/>
</dbReference>
<dbReference type="CDD" id="cd03221">
    <property type="entry name" value="ABCF_EF-3"/>
    <property type="match status" value="2"/>
</dbReference>
<dbReference type="Pfam" id="PF16326">
    <property type="entry name" value="ABC_tran_CTD"/>
    <property type="match status" value="1"/>
</dbReference>
<dbReference type="Gene3D" id="3.40.50.300">
    <property type="entry name" value="P-loop containing nucleotide triphosphate hydrolases"/>
    <property type="match status" value="2"/>
</dbReference>
<dbReference type="InterPro" id="IPR003439">
    <property type="entry name" value="ABC_transporter-like_ATP-bd"/>
</dbReference>